<proteinExistence type="predicted"/>
<dbReference type="EMBL" id="CP061336">
    <property type="protein sequence ID" value="QNU68675.1"/>
    <property type="molecule type" value="Genomic_DNA"/>
</dbReference>
<organism evidence="3 4">
    <name type="scientific">Ruminiclostridium herbifermentans</name>
    <dbReference type="NCBI Taxonomy" id="2488810"/>
    <lineage>
        <taxon>Bacteria</taxon>
        <taxon>Bacillati</taxon>
        <taxon>Bacillota</taxon>
        <taxon>Clostridia</taxon>
        <taxon>Eubacteriales</taxon>
        <taxon>Oscillospiraceae</taxon>
        <taxon>Ruminiclostridium</taxon>
    </lineage>
</organism>
<dbReference type="AlphaFoldDB" id="A0A4U7JIQ8"/>
<keyword evidence="4" id="KW-1185">Reference proteome</keyword>
<protein>
    <submittedName>
        <fullName evidence="3">Germination protein YpeB</fullName>
    </submittedName>
</protein>
<evidence type="ECO:0000259" key="2">
    <source>
        <dbReference type="Pfam" id="PF20769"/>
    </source>
</evidence>
<dbReference type="InterPro" id="IPR048402">
    <property type="entry name" value="YpeB_N"/>
</dbReference>
<gene>
    <name evidence="3" type="primary">ypeB</name>
    <name evidence="3" type="ORF">EHE19_000185</name>
</gene>
<feature type="domain" description="Sporulation protein YpeB PepSY1 and PepSY2" evidence="1">
    <location>
        <begin position="195"/>
        <end position="388"/>
    </location>
</feature>
<evidence type="ECO:0000313" key="3">
    <source>
        <dbReference type="EMBL" id="QNU68675.1"/>
    </source>
</evidence>
<dbReference type="GO" id="GO:0009847">
    <property type="term" value="P:spore germination"/>
    <property type="evidence" value="ECO:0007669"/>
    <property type="project" value="InterPro"/>
</dbReference>
<sequence>MNNYTDKRDRRRGSWSVPIAIIAILALFGVGTWGYYQNKQLTALRIQNENQYNRAFLDLTNYVDDLEVLLAKSLVTSTPKSTSAMLEEVWRQSNLAQENMGQLPVSPPILEKTSNYLTQVGDLAYALNTKTLNGTPLSDEEYENLSKLHGFAVSLKKSLHGIEEQINAGKMNWSKATERAAKAVSVAKSNDPQSSSIENIDKNFQEYPSLIYDGPYSDHMLNAKPLGLKSKKVNVEEAKKIVKKFIGEDRVQEIQQLDSNEVGKIKTFRFKVLYKDSTDEQGAEIDITQQGGQVYWMLRNRDFGKDTLNMDEAKKKAIAFLNKNGFKNMKDTYYQKTDGTAVISYAYFQDDTMIYPDLIKVKIALDNGEIVGIESKGYLYNHRTREIPAPKLTLEQARNQINKKLKILSQGKAIIPTDFNTEKYCYEFIGEIGERHFIIYINAMTGAEEDILMLLEDDNGTLTM</sequence>
<dbReference type="Pfam" id="PF20769">
    <property type="entry name" value="YPEB_N"/>
    <property type="match status" value="1"/>
</dbReference>
<feature type="domain" description="Sporulation protein YpeB N-terminal" evidence="2">
    <location>
        <begin position="42"/>
        <end position="175"/>
    </location>
</feature>
<dbReference type="KEGG" id="rher:EHE19_000185"/>
<dbReference type="Proteomes" id="UP000306409">
    <property type="component" value="Chromosome"/>
</dbReference>
<name>A0A4U7JIQ8_9FIRM</name>
<dbReference type="InterPro" id="IPR014239">
    <property type="entry name" value="YpeB_PepSY1-2"/>
</dbReference>
<accession>A0A4U7JIQ8</accession>
<reference evidence="3 4" key="1">
    <citation type="submission" date="2020-09" db="EMBL/GenBank/DDBJ databases">
        <title>Characterization and genome sequencing of Ruminiclostridium sp. nov. MA18.</title>
        <authorList>
            <person name="Rettenmaier R."/>
            <person name="Kowollik M.-L."/>
            <person name="Liebl W."/>
            <person name="Zverlov V."/>
        </authorList>
    </citation>
    <scope>NUCLEOTIDE SEQUENCE [LARGE SCALE GENOMIC DNA]</scope>
    <source>
        <strain evidence="3 4">MA18</strain>
    </source>
</reference>
<evidence type="ECO:0000313" key="4">
    <source>
        <dbReference type="Proteomes" id="UP000306409"/>
    </source>
</evidence>
<evidence type="ECO:0000259" key="1">
    <source>
        <dbReference type="Pfam" id="PF14620"/>
    </source>
</evidence>
<dbReference type="Pfam" id="PF14620">
    <property type="entry name" value="YPEB_PepSY1-2"/>
    <property type="match status" value="1"/>
</dbReference>
<dbReference type="OrthoDB" id="2372097at2"/>
<dbReference type="NCBIfam" id="TIGR02889">
    <property type="entry name" value="spore_YpeB"/>
    <property type="match status" value="1"/>
</dbReference>